<reference evidence="2 3" key="2">
    <citation type="journal article" date="2003" name="Nat. Biotechnol.">
        <title>Complete genome sequence and comparative analysis of the industrial microorganism Streptomyces avermitilis.</title>
        <authorList>
            <person name="Ikeda H."/>
            <person name="Ishikawa J."/>
            <person name="Hanamoto A."/>
            <person name="Shinose M."/>
            <person name="Kikuchi H."/>
            <person name="Shiba T."/>
            <person name="Sakaki Y."/>
            <person name="Hattori M."/>
            <person name="Omura S."/>
        </authorList>
    </citation>
    <scope>NUCLEOTIDE SEQUENCE [LARGE SCALE GENOMIC DNA]</scope>
    <source>
        <strain evidence="3">ATCC 31267 / DSM 46492 / JCM 5070 / NBRC 14893 / NCIMB 12804 / NRRL 8165 / MA-4680</strain>
    </source>
</reference>
<protein>
    <submittedName>
        <fullName evidence="2">Uncharacterized protein</fullName>
    </submittedName>
</protein>
<dbReference type="GeneID" id="41544631"/>
<name>Q82F30_STRAW</name>
<evidence type="ECO:0000313" key="3">
    <source>
        <dbReference type="Proteomes" id="UP000000428"/>
    </source>
</evidence>
<dbReference type="EMBL" id="BA000030">
    <property type="protein sequence ID" value="BAC72145.1"/>
    <property type="molecule type" value="Genomic_DNA"/>
</dbReference>
<dbReference type="RefSeq" id="WP_010985858.1">
    <property type="nucleotide sequence ID" value="NC_003155.5"/>
</dbReference>
<proteinExistence type="predicted"/>
<sequence length="756" mass="82499">MRRRAGGLVRIDGTPAEDERRAAGNTSTQAGNTGSRTGATEPRTGDPGARTGDEPPPQRTLLTVAVREYPDGDEDFTAGIDEQLSVVTDWWCDPEADEPFHRVVQPELHERYDVERFLHEARVRETGGQALVLFVTGHGKLGASGTHFLQLPKTELRRQLATAIRTSEIVAAALDSRAEHVLVIVNTCYAEAIAGELSELHKEIRQSRREQGSLDVIATCAQDQLVQVGRFPSVMRQVLRRLRTNAQITTPWLSVGDLMTEFESELRGDTERRRHRLRRIIDGGGQTVLTPCLPNPGYRPRRQLVGPARRQVATPAEDIDIWLDRASGRPQEADPGWYFSGRERLNRELAVFLTRPEGVLLLTGTAGSGKSAVLGRAVTLSDPLFRENADYADAVRSASPRTVPPENSVSVAVLARHRSAADVLRDLLLGLGVAPRPLGPTDDPVDLWGTQLDTHLAEPGETLTLVVDGLDEAYEPFRIVRDVLAPLNAHCAPSAPLPGQRGPARQPAEPEGQRRNLRLLIGVRSSRPPAHLAAPRGSAPRTALTRPPVTQEPGLLAALCEIFPTASVLRTDDTGSRDDIAAYVEALIGPKDCGSESTRRAAEAVADRVWPSFLDARLAGEQLRETTDPAVLAADPRWLDLLQAGTIGLLRRDLRLAADEGLPADVALALLRASAFALGAGIPWSNVWPAMAGALLGRPIEEPDRMIDSLLRRLSGYLAHDHEDERFVYRPVHEALAEILRDPRQDLLTDLSGDAV</sequence>
<dbReference type="HOGENOM" id="CLU_368380_0_0_11"/>
<keyword evidence="3" id="KW-1185">Reference proteome</keyword>
<feature type="region of interest" description="Disordered" evidence="1">
    <location>
        <begin position="1"/>
        <end position="58"/>
    </location>
</feature>
<reference evidence="2 3" key="1">
    <citation type="journal article" date="2001" name="Proc. Natl. Acad. Sci. U.S.A.">
        <title>Genome sequence of an industrial microorganism Streptomyces avermitilis: deducing the ability of producing secondary metabolites.</title>
        <authorList>
            <person name="Omura S."/>
            <person name="Ikeda H."/>
            <person name="Ishikawa J."/>
            <person name="Hanamoto A."/>
            <person name="Takahashi C."/>
            <person name="Shinose M."/>
            <person name="Takahashi Y."/>
            <person name="Horikawa H."/>
            <person name="Nakazawa H."/>
            <person name="Osonoe T."/>
            <person name="Kikuchi H."/>
            <person name="Shiba T."/>
            <person name="Sakaki Y."/>
            <person name="Hattori M."/>
        </authorList>
    </citation>
    <scope>NUCLEOTIDE SEQUENCE [LARGE SCALE GENOMIC DNA]</scope>
    <source>
        <strain evidence="3">ATCC 31267 / DSM 46492 / JCM 5070 / NBRC 14893 / NCIMB 12804 / NRRL 8165 / MA-4680</strain>
    </source>
</reference>
<reference evidence="2 3" key="3">
    <citation type="journal article" date="2014" name="J. Ind. Microbiol. Biotechnol.">
        <title>Genome mining of the Streptomyces avermitilis genome and development of genome-minimized hosts for heterologous expression of biosynthetic gene clusters.</title>
        <authorList>
            <person name="Ikeda H."/>
            <person name="Shin-ya K."/>
            <person name="Omura S."/>
        </authorList>
    </citation>
    <scope>NUCLEOTIDE SEQUENCE [LARGE SCALE GENOMIC DNA]</scope>
    <source>
        <strain evidence="3">ATCC 31267 / DSM 46492 / JCM 5070 / NBRC 14893 / NCIMB 12804 / NRRL 8165 / MA-4680</strain>
    </source>
</reference>
<dbReference type="AlphaFoldDB" id="Q82F30"/>
<feature type="compositionally biased region" description="Polar residues" evidence="1">
    <location>
        <begin position="24"/>
        <end position="38"/>
    </location>
</feature>
<dbReference type="Proteomes" id="UP000000428">
    <property type="component" value="Chromosome"/>
</dbReference>
<evidence type="ECO:0000256" key="1">
    <source>
        <dbReference type="SAM" id="MobiDB-lite"/>
    </source>
</evidence>
<organism evidence="2 3">
    <name type="scientific">Streptomyces avermitilis (strain ATCC 31267 / DSM 46492 / JCM 5070 / NBRC 14893 / NCIMB 12804 / NRRL 8165 / MA-4680)</name>
    <dbReference type="NCBI Taxonomy" id="227882"/>
    <lineage>
        <taxon>Bacteria</taxon>
        <taxon>Bacillati</taxon>
        <taxon>Actinomycetota</taxon>
        <taxon>Actinomycetes</taxon>
        <taxon>Kitasatosporales</taxon>
        <taxon>Streptomycetaceae</taxon>
        <taxon>Streptomyces</taxon>
    </lineage>
</organism>
<dbReference type="KEGG" id="sma:SAVERM_4433"/>
<gene>
    <name evidence="2" type="ORF">SAVERM_4433</name>
</gene>
<feature type="region of interest" description="Disordered" evidence="1">
    <location>
        <begin position="493"/>
        <end position="513"/>
    </location>
</feature>
<dbReference type="eggNOG" id="COG3292">
    <property type="taxonomic scope" value="Bacteria"/>
</dbReference>
<dbReference type="eggNOG" id="COG4249">
    <property type="taxonomic scope" value="Bacteria"/>
</dbReference>
<evidence type="ECO:0000313" key="2">
    <source>
        <dbReference type="EMBL" id="BAC72145.1"/>
    </source>
</evidence>
<accession>Q82F30</accession>